<gene>
    <name evidence="2" type="ORF">APZ42_002196</name>
</gene>
<dbReference type="PANTHER" id="PTHR32248:SF4">
    <property type="entry name" value="RNA POLYMERASE SIGMA-54 FACTOR"/>
    <property type="match status" value="1"/>
</dbReference>
<dbReference type="AlphaFoldDB" id="A0A164IFY4"/>
<dbReference type="EMBL" id="LRGB01007353">
    <property type="protein sequence ID" value="KZS01213.1"/>
    <property type="molecule type" value="Genomic_DNA"/>
</dbReference>
<comment type="caution">
    <text evidence="2">The sequence shown here is derived from an EMBL/GenBank/DDBJ whole genome shotgun (WGS) entry which is preliminary data.</text>
</comment>
<dbReference type="STRING" id="35525.A0A164IFY4"/>
<dbReference type="Pfam" id="PF04963">
    <property type="entry name" value="Sigma54_CBD"/>
    <property type="match status" value="1"/>
</dbReference>
<name>A0A164IFY4_9CRUS</name>
<dbReference type="GO" id="GO:0003677">
    <property type="term" value="F:DNA binding"/>
    <property type="evidence" value="ECO:0007669"/>
    <property type="project" value="InterPro"/>
</dbReference>
<feature type="domain" description="RNA polymerase sigma factor 54 core-binding" evidence="1">
    <location>
        <begin position="1"/>
        <end position="164"/>
    </location>
</feature>
<dbReference type="GO" id="GO:0016987">
    <property type="term" value="F:sigma factor activity"/>
    <property type="evidence" value="ECO:0007669"/>
    <property type="project" value="InterPro"/>
</dbReference>
<dbReference type="InterPro" id="IPR007046">
    <property type="entry name" value="RNA_pol_sigma_54_core-bd"/>
</dbReference>
<sequence length="177" mass="20135">IAEIIIEAIDGNGLLTISCEDILESLGLPDIEADEVEAVIKRIQLFDPVGVGARTIQECLLVQLRQFDPTTPFLAETCDIIKNYSEYLANRDFRSLMRVTRLKEDDLREVMRLIHSLNPRPGADVIREEQQYTVPDVSVKKVKDRWMVELNPDAFPKIKINEQYAAMSRSARNSSDS</sequence>
<dbReference type="Proteomes" id="UP000076858">
    <property type="component" value="Unassembled WGS sequence"/>
</dbReference>
<evidence type="ECO:0000313" key="3">
    <source>
        <dbReference type="Proteomes" id="UP000076858"/>
    </source>
</evidence>
<evidence type="ECO:0000259" key="1">
    <source>
        <dbReference type="Pfam" id="PF04963"/>
    </source>
</evidence>
<accession>A0A164IFY4</accession>
<dbReference type="InterPro" id="IPR000394">
    <property type="entry name" value="RNA_pol_sigma_54"/>
</dbReference>
<feature type="non-terminal residue" evidence="2">
    <location>
        <position position="177"/>
    </location>
</feature>
<reference evidence="2 3" key="1">
    <citation type="submission" date="2016-03" db="EMBL/GenBank/DDBJ databases">
        <title>EvidentialGene: Evidence-directed Construction of Genes on Genomes.</title>
        <authorList>
            <person name="Gilbert D.G."/>
            <person name="Choi J.-H."/>
            <person name="Mockaitis K."/>
            <person name="Colbourne J."/>
            <person name="Pfrender M."/>
        </authorList>
    </citation>
    <scope>NUCLEOTIDE SEQUENCE [LARGE SCALE GENOMIC DNA]</scope>
    <source>
        <strain evidence="2 3">Xinb3</strain>
        <tissue evidence="2">Complete organism</tissue>
    </source>
</reference>
<dbReference type="GO" id="GO:0001216">
    <property type="term" value="F:DNA-binding transcription activator activity"/>
    <property type="evidence" value="ECO:0007669"/>
    <property type="project" value="InterPro"/>
</dbReference>
<dbReference type="PANTHER" id="PTHR32248">
    <property type="entry name" value="RNA POLYMERASE SIGMA-54 FACTOR"/>
    <property type="match status" value="1"/>
</dbReference>
<proteinExistence type="predicted"/>
<dbReference type="GO" id="GO:0006352">
    <property type="term" value="P:DNA-templated transcription initiation"/>
    <property type="evidence" value="ECO:0007669"/>
    <property type="project" value="InterPro"/>
</dbReference>
<evidence type="ECO:0000313" key="2">
    <source>
        <dbReference type="EMBL" id="KZS01213.1"/>
    </source>
</evidence>
<dbReference type="InterPro" id="IPR038709">
    <property type="entry name" value="RpoN_core-bd_sf"/>
</dbReference>
<protein>
    <recommendedName>
        <fullName evidence="1">RNA polymerase sigma factor 54 core-binding domain-containing protein</fullName>
    </recommendedName>
</protein>
<feature type="non-terminal residue" evidence="2">
    <location>
        <position position="1"/>
    </location>
</feature>
<dbReference type="Gene3D" id="1.10.10.1330">
    <property type="entry name" value="RNA polymerase sigma-54 factor, core-binding domain"/>
    <property type="match status" value="1"/>
</dbReference>
<organism evidence="2 3">
    <name type="scientific">Daphnia magna</name>
    <dbReference type="NCBI Taxonomy" id="35525"/>
    <lineage>
        <taxon>Eukaryota</taxon>
        <taxon>Metazoa</taxon>
        <taxon>Ecdysozoa</taxon>
        <taxon>Arthropoda</taxon>
        <taxon>Crustacea</taxon>
        <taxon>Branchiopoda</taxon>
        <taxon>Diplostraca</taxon>
        <taxon>Cladocera</taxon>
        <taxon>Anomopoda</taxon>
        <taxon>Daphniidae</taxon>
        <taxon>Daphnia</taxon>
    </lineage>
</organism>
<keyword evidence="3" id="KW-1185">Reference proteome</keyword>